<evidence type="ECO:0000313" key="2">
    <source>
        <dbReference type="EMBL" id="EEY59598.1"/>
    </source>
</evidence>
<dbReference type="InParanoid" id="D0NJ80"/>
<reference evidence="3" key="1">
    <citation type="journal article" date="2009" name="Nature">
        <title>Genome sequence and analysis of the Irish potato famine pathogen Phytophthora infestans.</title>
        <authorList>
            <consortium name="The Broad Institute Genome Sequencing Platform"/>
            <person name="Haas B.J."/>
            <person name="Kamoun S."/>
            <person name="Zody M.C."/>
            <person name="Jiang R.H."/>
            <person name="Handsaker R.E."/>
            <person name="Cano L.M."/>
            <person name="Grabherr M."/>
            <person name="Kodira C.D."/>
            <person name="Raffaele S."/>
            <person name="Torto-Alalibo T."/>
            <person name="Bozkurt T.O."/>
            <person name="Ah-Fong A.M."/>
            <person name="Alvarado L."/>
            <person name="Anderson V.L."/>
            <person name="Armstrong M.R."/>
            <person name="Avrova A."/>
            <person name="Baxter L."/>
            <person name="Beynon J."/>
            <person name="Boevink P.C."/>
            <person name="Bollmann S.R."/>
            <person name="Bos J.I."/>
            <person name="Bulone V."/>
            <person name="Cai G."/>
            <person name="Cakir C."/>
            <person name="Carrington J.C."/>
            <person name="Chawner M."/>
            <person name="Conti L."/>
            <person name="Costanzo S."/>
            <person name="Ewan R."/>
            <person name="Fahlgren N."/>
            <person name="Fischbach M.A."/>
            <person name="Fugelstad J."/>
            <person name="Gilroy E.M."/>
            <person name="Gnerre S."/>
            <person name="Green P.J."/>
            <person name="Grenville-Briggs L.J."/>
            <person name="Griffith J."/>
            <person name="Grunwald N.J."/>
            <person name="Horn K."/>
            <person name="Horner N.R."/>
            <person name="Hu C.H."/>
            <person name="Huitema E."/>
            <person name="Jeong D.H."/>
            <person name="Jones A.M."/>
            <person name="Jones J.D."/>
            <person name="Jones R.W."/>
            <person name="Karlsson E.K."/>
            <person name="Kunjeti S.G."/>
            <person name="Lamour K."/>
            <person name="Liu Z."/>
            <person name="Ma L."/>
            <person name="Maclean D."/>
            <person name="Chibucos M.C."/>
            <person name="McDonald H."/>
            <person name="McWalters J."/>
            <person name="Meijer H.J."/>
            <person name="Morgan W."/>
            <person name="Morris P.F."/>
            <person name="Munro C.A."/>
            <person name="O'Neill K."/>
            <person name="Ospina-Giraldo M."/>
            <person name="Pinzon A."/>
            <person name="Pritchard L."/>
            <person name="Ramsahoye B."/>
            <person name="Ren Q."/>
            <person name="Restrepo S."/>
            <person name="Roy S."/>
            <person name="Sadanandom A."/>
            <person name="Savidor A."/>
            <person name="Schornack S."/>
            <person name="Schwartz D.C."/>
            <person name="Schumann U.D."/>
            <person name="Schwessinger B."/>
            <person name="Seyer L."/>
            <person name="Sharpe T."/>
            <person name="Silvar C."/>
            <person name="Song J."/>
            <person name="Studholme D.J."/>
            <person name="Sykes S."/>
            <person name="Thines M."/>
            <person name="van de Vondervoort P.J."/>
            <person name="Phuntumart V."/>
            <person name="Wawra S."/>
            <person name="Weide R."/>
            <person name="Win J."/>
            <person name="Young C."/>
            <person name="Zhou S."/>
            <person name="Fry W."/>
            <person name="Meyers B.C."/>
            <person name="van West P."/>
            <person name="Ristaino J."/>
            <person name="Govers F."/>
            <person name="Birch P.R."/>
            <person name="Whisson S.C."/>
            <person name="Judelson H.S."/>
            <person name="Nusbaum C."/>
        </authorList>
    </citation>
    <scope>NUCLEOTIDE SEQUENCE [LARGE SCALE GENOMIC DNA]</scope>
    <source>
        <strain evidence="3">T30-4</strain>
    </source>
</reference>
<sequence length="541" mass="60621">MVGGRFPLDPDGDVNMDAGPTVPQPIYEVVRPPKLVSWDHASLVSWYREWSHYVTKIRHRCTVTGEIFKRVPEVLDIISAYILQRPLESITDSDVLQLIHARSQALVNEFVPDVKSLAHQSLHINMTTDDCDARVFRYFEDFTKIVEENGLQGLIGKTDPSLQGYRDRMKARCRLLIENLQPAILKEHIQRLVELERRDCKTDDVALFNLILEHAKAQQRFHRLTKESGSSRSSQRQPVSSTTGASGPKLSTKAGKDGRRRDITASTERSKGSPKPAKAATPPVDGCLVCHGPHWMRAYPTATAAQREEALARYRAAKDSSSTVVRSKVVKGRESANTVKINNLLDVMFIQDTGAERRVIPSCAVHSLLGLQSDLRIQRLDVPVEVVVADGRRLECDCVVNVPSVTCVVMDSEEEELLPGKDTLNELGINVDDMLAQLANGADFVDDSDDYEVGDTSQDHRAATREQIVTIVNCLYGLPVYELPREEEQEKDKKHGERTTDGTSYACQVWRGSQREFKPGCALCSRHRAFSELRRQSGHRS</sequence>
<accession>D0NJ80</accession>
<evidence type="ECO:0000313" key="3">
    <source>
        <dbReference type="Proteomes" id="UP000006643"/>
    </source>
</evidence>
<dbReference type="VEuPathDB" id="FungiDB:PITG_12173"/>
<evidence type="ECO:0000256" key="1">
    <source>
        <dbReference type="SAM" id="MobiDB-lite"/>
    </source>
</evidence>
<dbReference type="HOGENOM" id="CLU_000384_17_3_1"/>
<feature type="compositionally biased region" description="Basic and acidic residues" evidence="1">
    <location>
        <begin position="254"/>
        <end position="271"/>
    </location>
</feature>
<name>D0NJ80_PHYIT</name>
<dbReference type="EMBL" id="DS028141">
    <property type="protein sequence ID" value="EEY59598.1"/>
    <property type="molecule type" value="Genomic_DNA"/>
</dbReference>
<dbReference type="RefSeq" id="XP_002900791.1">
    <property type="nucleotide sequence ID" value="XM_002900745.1"/>
</dbReference>
<gene>
    <name evidence="2" type="ORF">PITG_12173</name>
</gene>
<dbReference type="KEGG" id="pif:PITG_12173"/>
<protein>
    <submittedName>
        <fullName evidence="2">Uncharacterized protein</fullName>
    </submittedName>
</protein>
<dbReference type="OMA" id="YERRDCR"/>
<organism evidence="2 3">
    <name type="scientific">Phytophthora infestans (strain T30-4)</name>
    <name type="common">Potato late blight agent</name>
    <dbReference type="NCBI Taxonomy" id="403677"/>
    <lineage>
        <taxon>Eukaryota</taxon>
        <taxon>Sar</taxon>
        <taxon>Stramenopiles</taxon>
        <taxon>Oomycota</taxon>
        <taxon>Peronosporomycetes</taxon>
        <taxon>Peronosporales</taxon>
        <taxon>Peronosporaceae</taxon>
        <taxon>Phytophthora</taxon>
    </lineage>
</organism>
<feature type="compositionally biased region" description="Low complexity" evidence="1">
    <location>
        <begin position="228"/>
        <end position="241"/>
    </location>
</feature>
<keyword evidence="3" id="KW-1185">Reference proteome</keyword>
<dbReference type="AlphaFoldDB" id="D0NJ80"/>
<dbReference type="eggNOG" id="ENOG502RRXI">
    <property type="taxonomic scope" value="Eukaryota"/>
</dbReference>
<dbReference type="OrthoDB" id="126324at2759"/>
<dbReference type="GeneID" id="9473180"/>
<feature type="region of interest" description="Disordered" evidence="1">
    <location>
        <begin position="222"/>
        <end position="284"/>
    </location>
</feature>
<proteinExistence type="predicted"/>
<dbReference type="Proteomes" id="UP000006643">
    <property type="component" value="Unassembled WGS sequence"/>
</dbReference>